<evidence type="ECO:0000259" key="2">
    <source>
        <dbReference type="SMART" id="SM00458"/>
    </source>
</evidence>
<dbReference type="SUPFAM" id="SSF50370">
    <property type="entry name" value="Ricin B-like lectins"/>
    <property type="match status" value="2"/>
</dbReference>
<keyword evidence="4" id="KW-1185">Reference proteome</keyword>
<name>A0A1V4HPF7_9BACL</name>
<proteinExistence type="predicted"/>
<accession>A0A1V4HPF7</accession>
<feature type="domain" description="Ricin B lectin" evidence="2">
    <location>
        <begin position="22"/>
        <end position="158"/>
    </location>
</feature>
<dbReference type="CDD" id="cd00161">
    <property type="entry name" value="beta-trefoil_Ricin-like"/>
    <property type="match status" value="3"/>
</dbReference>
<protein>
    <recommendedName>
        <fullName evidence="2">Ricin B lectin domain-containing protein</fullName>
    </recommendedName>
</protein>
<evidence type="ECO:0000256" key="1">
    <source>
        <dbReference type="SAM" id="MobiDB-lite"/>
    </source>
</evidence>
<dbReference type="Proteomes" id="UP000190626">
    <property type="component" value="Unassembled WGS sequence"/>
</dbReference>
<feature type="compositionally biased region" description="Polar residues" evidence="1">
    <location>
        <begin position="132"/>
        <end position="145"/>
    </location>
</feature>
<dbReference type="RefSeq" id="WP_079409985.1">
    <property type="nucleotide sequence ID" value="NZ_MBTG01000005.1"/>
</dbReference>
<evidence type="ECO:0000313" key="3">
    <source>
        <dbReference type="EMBL" id="OPH59949.1"/>
    </source>
</evidence>
<dbReference type="SMART" id="SM00458">
    <property type="entry name" value="RICIN"/>
    <property type="match status" value="2"/>
</dbReference>
<gene>
    <name evidence="3" type="ORF">BC351_18675</name>
</gene>
<dbReference type="AlphaFoldDB" id="A0A1V4HPF7"/>
<dbReference type="Pfam" id="PF14200">
    <property type="entry name" value="RicinB_lectin_2"/>
    <property type="match status" value="3"/>
</dbReference>
<evidence type="ECO:0000313" key="4">
    <source>
        <dbReference type="Proteomes" id="UP000190626"/>
    </source>
</evidence>
<comment type="caution">
    <text evidence="3">The sequence shown here is derived from an EMBL/GenBank/DDBJ whole genome shotgun (WGS) entry which is preliminary data.</text>
</comment>
<dbReference type="OrthoDB" id="273314at2"/>
<dbReference type="EMBL" id="MBTG01000005">
    <property type="protein sequence ID" value="OPH59949.1"/>
    <property type="molecule type" value="Genomic_DNA"/>
</dbReference>
<dbReference type="InterPro" id="IPR035992">
    <property type="entry name" value="Ricin_B-like_lectins"/>
</dbReference>
<dbReference type="InterPro" id="IPR000772">
    <property type="entry name" value="Ricin_B_lectin"/>
</dbReference>
<feature type="domain" description="Ricin B lectin" evidence="2">
    <location>
        <begin position="167"/>
        <end position="305"/>
    </location>
</feature>
<dbReference type="Gene3D" id="2.80.10.50">
    <property type="match status" value="5"/>
</dbReference>
<organism evidence="3 4">
    <name type="scientific">Paenibacillus ferrarius</name>
    <dbReference type="NCBI Taxonomy" id="1469647"/>
    <lineage>
        <taxon>Bacteria</taxon>
        <taxon>Bacillati</taxon>
        <taxon>Bacillota</taxon>
        <taxon>Bacilli</taxon>
        <taxon>Bacillales</taxon>
        <taxon>Paenibacillaceae</taxon>
        <taxon>Paenibacillus</taxon>
    </lineage>
</organism>
<reference evidence="4" key="1">
    <citation type="submission" date="2016-07" db="EMBL/GenBank/DDBJ databases">
        <authorList>
            <person name="Florea S."/>
            <person name="Webb J.S."/>
            <person name="Jaromczyk J."/>
            <person name="Schardl C.L."/>
        </authorList>
    </citation>
    <scope>NUCLEOTIDE SEQUENCE [LARGE SCALE GENOMIC DNA]</scope>
    <source>
        <strain evidence="4">CY1</strain>
    </source>
</reference>
<feature type="region of interest" description="Disordered" evidence="1">
    <location>
        <begin position="128"/>
        <end position="147"/>
    </location>
</feature>
<dbReference type="STRING" id="1469647.BC351_18675"/>
<sequence length="308" mass="32772">MEVGSSTSDIPAPTGIDTFDSNAVYRIVNKGSGKALGVGNSLNEGAAVAQRTSLDEADQQWIIDDLGLGNFKIVNKLSGKTMNVSGNTVIQSTDSETSASPPSKTQQWTISNVGNGYFKIINAHRGKDLENRNSSASDGNPTSSRDYYGGDHQLWQVQKIADNYVPASYYKIVNLKSNKVLDISGGSLAAGADNIQAPYTGSDNQLWKIESVGNGNYKITSKNTTGYAPSVNGVSNADGAKIVQLPYSGATSQQWKLQFIGKGLYQISSVSSGKALEVKDGSILDNGTLVQNPFTNSSDEKWAIVKVQ</sequence>
<dbReference type="PROSITE" id="PS50231">
    <property type="entry name" value="RICIN_B_LECTIN"/>
    <property type="match status" value="2"/>
</dbReference>